<dbReference type="Pfam" id="PF13539">
    <property type="entry name" value="Peptidase_M15_4"/>
    <property type="match status" value="1"/>
</dbReference>
<dbReference type="RefSeq" id="WP_245715082.1">
    <property type="nucleotide sequence ID" value="NZ_BKAE01000004.1"/>
</dbReference>
<evidence type="ECO:0000259" key="3">
    <source>
        <dbReference type="Pfam" id="PF13539"/>
    </source>
</evidence>
<sequence length="295" mass="31769">MTTSAVRLSLAGLLAAGALSACDLGRAVEPRSAESPSTSVPSGSTPEPQPDPAPQRPPPLGTVPPAWLGRRVLPQTPEGYGEVRPTPRVMRVRRWNTPDTVPPLTGAGFQALVADPAPDDAISRSTWRAGCPVDRTELAWVRMTYWGFDDRRHSGELLVNGAVADDLVEVFRHLYEARFPIESMGIARLAELDAPPTGDGNATGAFVCRPVTGGTEFSQHAYGLAVDLNPFQNPYLRGDVVLPELASAYLDRGWVRPGMVTDDGAVVRAFASVGWGWGGAWSSLKDYQHFSLNNR</sequence>
<proteinExistence type="predicted"/>
<feature type="compositionally biased region" description="Pro residues" evidence="1">
    <location>
        <begin position="47"/>
        <end position="62"/>
    </location>
</feature>
<keyword evidence="5" id="KW-1185">Reference proteome</keyword>
<reference evidence="5" key="1">
    <citation type="submission" date="2016-10" db="EMBL/GenBank/DDBJ databases">
        <authorList>
            <person name="Varghese N."/>
            <person name="Submissions S."/>
        </authorList>
    </citation>
    <scope>NUCLEOTIDE SEQUENCE [LARGE SCALE GENOMIC DNA]</scope>
    <source>
        <strain evidence="5">CGMCC 1.11147</strain>
    </source>
</reference>
<dbReference type="PROSITE" id="PS51257">
    <property type="entry name" value="PROKAR_LIPOPROTEIN"/>
    <property type="match status" value="1"/>
</dbReference>
<accession>A0A1G9UZY8</accession>
<dbReference type="InterPro" id="IPR009045">
    <property type="entry name" value="Zn_M74/Hedgehog-like"/>
</dbReference>
<dbReference type="STRING" id="1005944.SAMN05192576_0605"/>
<feature type="region of interest" description="Disordered" evidence="1">
    <location>
        <begin position="28"/>
        <end position="67"/>
    </location>
</feature>
<protein>
    <submittedName>
        <fullName evidence="4">D-alanyl-D-alanine carboxypeptidase</fullName>
    </submittedName>
</protein>
<evidence type="ECO:0000313" key="4">
    <source>
        <dbReference type="EMBL" id="SDM65400.1"/>
    </source>
</evidence>
<organism evidence="4 5">
    <name type="scientific">Nocardioides szechwanensis</name>
    <dbReference type="NCBI Taxonomy" id="1005944"/>
    <lineage>
        <taxon>Bacteria</taxon>
        <taxon>Bacillati</taxon>
        <taxon>Actinomycetota</taxon>
        <taxon>Actinomycetes</taxon>
        <taxon>Propionibacteriales</taxon>
        <taxon>Nocardioidaceae</taxon>
        <taxon>Nocardioides</taxon>
    </lineage>
</organism>
<keyword evidence="4" id="KW-0645">Protease</keyword>
<keyword evidence="4" id="KW-0121">Carboxypeptidase</keyword>
<feature type="signal peptide" evidence="2">
    <location>
        <begin position="1"/>
        <end position="21"/>
    </location>
</feature>
<keyword evidence="4" id="KW-0378">Hydrolase</keyword>
<dbReference type="EMBL" id="FNIC01000001">
    <property type="protein sequence ID" value="SDM65400.1"/>
    <property type="molecule type" value="Genomic_DNA"/>
</dbReference>
<dbReference type="Gene3D" id="3.30.1380.10">
    <property type="match status" value="1"/>
</dbReference>
<dbReference type="GO" id="GO:0004180">
    <property type="term" value="F:carboxypeptidase activity"/>
    <property type="evidence" value="ECO:0007669"/>
    <property type="project" value="UniProtKB-KW"/>
</dbReference>
<dbReference type="SUPFAM" id="SSF55166">
    <property type="entry name" value="Hedgehog/DD-peptidase"/>
    <property type="match status" value="1"/>
</dbReference>
<evidence type="ECO:0000256" key="1">
    <source>
        <dbReference type="SAM" id="MobiDB-lite"/>
    </source>
</evidence>
<evidence type="ECO:0000313" key="5">
    <source>
        <dbReference type="Proteomes" id="UP000199004"/>
    </source>
</evidence>
<dbReference type="InterPro" id="IPR039561">
    <property type="entry name" value="Peptidase_M15C"/>
</dbReference>
<evidence type="ECO:0000256" key="2">
    <source>
        <dbReference type="SAM" id="SignalP"/>
    </source>
</evidence>
<gene>
    <name evidence="4" type="ORF">SAMN05192576_0605</name>
</gene>
<feature type="compositionally biased region" description="Low complexity" evidence="1">
    <location>
        <begin position="33"/>
        <end position="46"/>
    </location>
</feature>
<keyword evidence="2" id="KW-0732">Signal</keyword>
<dbReference type="Proteomes" id="UP000199004">
    <property type="component" value="Unassembled WGS sequence"/>
</dbReference>
<name>A0A1G9UZY8_9ACTN</name>
<dbReference type="AlphaFoldDB" id="A0A1G9UZY8"/>
<feature type="chain" id="PRO_5011552393" evidence="2">
    <location>
        <begin position="22"/>
        <end position="295"/>
    </location>
</feature>
<feature type="domain" description="Peptidase M15C" evidence="3">
    <location>
        <begin position="213"/>
        <end position="291"/>
    </location>
</feature>